<dbReference type="PANTHER" id="PTHR48252">
    <property type="entry name" value="HISTONE DEACETYLASE 2-RELATED"/>
    <property type="match status" value="1"/>
</dbReference>
<dbReference type="InterPro" id="IPR037138">
    <property type="entry name" value="His_deacetylse_dom_sf"/>
</dbReference>
<dbReference type="Gene3D" id="3.40.800.20">
    <property type="entry name" value="Histone deacetylase domain"/>
    <property type="match status" value="1"/>
</dbReference>
<proteinExistence type="predicted"/>
<evidence type="ECO:0008006" key="2">
    <source>
        <dbReference type="Google" id="ProtNLM"/>
    </source>
</evidence>
<sequence>MLVLGGGGYTKRNVARCWTYETSVLLDDEINNDLPYNEYLEYFGPDFSLHPDITTKQENCNTKEYLDNIRMTVNDNLKNVAHAPSVQMQDVGPDFVGFDLKTELDPDVRNHQEEIDRRIEPVNEFYDGEKDNDKDADGFLDV</sequence>
<protein>
    <recommendedName>
        <fullName evidence="2">Histone deacetylase domain-containing protein</fullName>
    </recommendedName>
</protein>
<dbReference type="AlphaFoldDB" id="A0A0L8GDC4"/>
<dbReference type="EMBL" id="KQ422362">
    <property type="protein sequence ID" value="KOF75027.1"/>
    <property type="molecule type" value="Genomic_DNA"/>
</dbReference>
<dbReference type="InterPro" id="IPR023696">
    <property type="entry name" value="Ureohydrolase_dom_sf"/>
</dbReference>
<accession>A0A0L8GDC4</accession>
<dbReference type="STRING" id="37653.A0A0L8GDC4"/>
<dbReference type="PANTHER" id="PTHR48252:SF77">
    <property type="entry name" value="HISTONE DEACETYLASE DOMAIN-CONTAINING PROTEIN"/>
    <property type="match status" value="1"/>
</dbReference>
<dbReference type="SUPFAM" id="SSF52768">
    <property type="entry name" value="Arginase/deacetylase"/>
    <property type="match status" value="1"/>
</dbReference>
<reference evidence="1" key="1">
    <citation type="submission" date="2015-07" db="EMBL/GenBank/DDBJ databases">
        <title>MeaNS - Measles Nucleotide Surveillance Program.</title>
        <authorList>
            <person name="Tran T."/>
            <person name="Druce J."/>
        </authorList>
    </citation>
    <scope>NUCLEOTIDE SEQUENCE</scope>
    <source>
        <strain evidence="1">UCB-OBI-ISO-001</strain>
        <tissue evidence="1">Gonad</tissue>
    </source>
</reference>
<gene>
    <name evidence="1" type="ORF">OCBIM_22035349mg</name>
</gene>
<organism evidence="1">
    <name type="scientific">Octopus bimaculoides</name>
    <name type="common">California two-spotted octopus</name>
    <dbReference type="NCBI Taxonomy" id="37653"/>
    <lineage>
        <taxon>Eukaryota</taxon>
        <taxon>Metazoa</taxon>
        <taxon>Spiralia</taxon>
        <taxon>Lophotrochozoa</taxon>
        <taxon>Mollusca</taxon>
        <taxon>Cephalopoda</taxon>
        <taxon>Coleoidea</taxon>
        <taxon>Octopodiformes</taxon>
        <taxon>Octopoda</taxon>
        <taxon>Incirrata</taxon>
        <taxon>Octopodidae</taxon>
        <taxon>Octopus</taxon>
    </lineage>
</organism>
<name>A0A0L8GDC4_OCTBM</name>
<evidence type="ECO:0000313" key="1">
    <source>
        <dbReference type="EMBL" id="KOF75027.1"/>
    </source>
</evidence>
<dbReference type="OrthoDB" id="1918432at2759"/>